<accession>A0ABW6BL00</accession>
<evidence type="ECO:0000313" key="2">
    <source>
        <dbReference type="Proteomes" id="UP001597525"/>
    </source>
</evidence>
<name>A0ABW6BL00_9SPHI</name>
<dbReference type="Proteomes" id="UP001597525">
    <property type="component" value="Unassembled WGS sequence"/>
</dbReference>
<evidence type="ECO:0000313" key="1">
    <source>
        <dbReference type="EMBL" id="MFD2970117.1"/>
    </source>
</evidence>
<protein>
    <submittedName>
        <fullName evidence="1">Uncharacterized protein</fullName>
    </submittedName>
</protein>
<dbReference type="EMBL" id="JBHUPB010000015">
    <property type="protein sequence ID" value="MFD2970117.1"/>
    <property type="molecule type" value="Genomic_DNA"/>
</dbReference>
<dbReference type="RefSeq" id="WP_320183598.1">
    <property type="nucleotide sequence ID" value="NZ_CP138332.1"/>
</dbReference>
<keyword evidence="2" id="KW-1185">Reference proteome</keyword>
<reference evidence="2" key="1">
    <citation type="journal article" date="2019" name="Int. J. Syst. Evol. Microbiol.">
        <title>The Global Catalogue of Microorganisms (GCM) 10K type strain sequencing project: providing services to taxonomists for standard genome sequencing and annotation.</title>
        <authorList>
            <consortium name="The Broad Institute Genomics Platform"/>
            <consortium name="The Broad Institute Genome Sequencing Center for Infectious Disease"/>
            <person name="Wu L."/>
            <person name="Ma J."/>
        </authorList>
    </citation>
    <scope>NUCLEOTIDE SEQUENCE [LARGE SCALE GENOMIC DNA]</scope>
    <source>
        <strain evidence="2">KCTC 22814</strain>
    </source>
</reference>
<comment type="caution">
    <text evidence="1">The sequence shown here is derived from an EMBL/GenBank/DDBJ whole genome shotgun (WGS) entry which is preliminary data.</text>
</comment>
<proteinExistence type="predicted"/>
<gene>
    <name evidence="1" type="ORF">ACFS7Y_22190</name>
</gene>
<sequence length="84" mass="9727">MTNRNPTKDSGLYMEMPAQESKRCSFLNKESRRQPKFTVGPKYATDFEKYGLIPNITNDTLKIIGNKILFFKKGEDRSIGFVFK</sequence>
<organism evidence="1 2">
    <name type="scientific">Sphingobacterium bambusae</name>
    <dbReference type="NCBI Taxonomy" id="662858"/>
    <lineage>
        <taxon>Bacteria</taxon>
        <taxon>Pseudomonadati</taxon>
        <taxon>Bacteroidota</taxon>
        <taxon>Sphingobacteriia</taxon>
        <taxon>Sphingobacteriales</taxon>
        <taxon>Sphingobacteriaceae</taxon>
        <taxon>Sphingobacterium</taxon>
    </lineage>
</organism>